<feature type="domain" description="GST C-terminal" evidence="4">
    <location>
        <begin position="156"/>
        <end position="283"/>
    </location>
</feature>
<comment type="similarity">
    <text evidence="1 2">Belongs to the GST superfamily.</text>
</comment>
<evidence type="ECO:0000313" key="6">
    <source>
        <dbReference type="Proteomes" id="UP000822688"/>
    </source>
</evidence>
<dbReference type="PROSITE" id="PS50404">
    <property type="entry name" value="GST_NTER"/>
    <property type="match status" value="1"/>
</dbReference>
<dbReference type="Gene3D" id="1.20.1050.10">
    <property type="match status" value="1"/>
</dbReference>
<dbReference type="Gene3D" id="3.40.30.10">
    <property type="entry name" value="Glutaredoxin"/>
    <property type="match status" value="1"/>
</dbReference>
<dbReference type="SFLD" id="SFLDS00019">
    <property type="entry name" value="Glutathione_Transferase_(cytos"/>
    <property type="match status" value="1"/>
</dbReference>
<comment type="caution">
    <text evidence="5">The sequence shown here is derived from an EMBL/GenBank/DDBJ whole genome shotgun (WGS) entry which is preliminary data.</text>
</comment>
<dbReference type="PANTHER" id="PTHR44051">
    <property type="entry name" value="GLUTATHIONE S-TRANSFERASE-RELATED"/>
    <property type="match status" value="1"/>
</dbReference>
<evidence type="ECO:0000256" key="2">
    <source>
        <dbReference type="RuleBase" id="RU003494"/>
    </source>
</evidence>
<dbReference type="InterPro" id="IPR036282">
    <property type="entry name" value="Glutathione-S-Trfase_C_sf"/>
</dbReference>
<gene>
    <name evidence="5" type="ORF">KC19_10G105600</name>
</gene>
<reference evidence="5" key="1">
    <citation type="submission" date="2020-06" db="EMBL/GenBank/DDBJ databases">
        <title>WGS assembly of Ceratodon purpureus strain R40.</title>
        <authorList>
            <person name="Carey S.B."/>
            <person name="Jenkins J."/>
            <person name="Shu S."/>
            <person name="Lovell J.T."/>
            <person name="Sreedasyam A."/>
            <person name="Maumus F."/>
            <person name="Tiley G.P."/>
            <person name="Fernandez-Pozo N."/>
            <person name="Barry K."/>
            <person name="Chen C."/>
            <person name="Wang M."/>
            <person name="Lipzen A."/>
            <person name="Daum C."/>
            <person name="Saski C.A."/>
            <person name="Payton A.C."/>
            <person name="Mcbreen J.C."/>
            <person name="Conrad R.E."/>
            <person name="Kollar L.M."/>
            <person name="Olsson S."/>
            <person name="Huttunen S."/>
            <person name="Landis J.B."/>
            <person name="Wickett N.J."/>
            <person name="Johnson M.G."/>
            <person name="Rensing S.A."/>
            <person name="Grimwood J."/>
            <person name="Schmutz J."/>
            <person name="Mcdaniel S.F."/>
        </authorList>
    </citation>
    <scope>NUCLEOTIDE SEQUENCE</scope>
    <source>
        <strain evidence="5">R40</strain>
    </source>
</reference>
<evidence type="ECO:0000313" key="5">
    <source>
        <dbReference type="EMBL" id="KAG0559449.1"/>
    </source>
</evidence>
<dbReference type="InterPro" id="IPR004045">
    <property type="entry name" value="Glutathione_S-Trfase_N"/>
</dbReference>
<dbReference type="Proteomes" id="UP000822688">
    <property type="component" value="Chromosome 10"/>
</dbReference>
<dbReference type="SFLD" id="SFLDG00358">
    <property type="entry name" value="Main_(cytGST)"/>
    <property type="match status" value="1"/>
</dbReference>
<dbReference type="Pfam" id="PF00043">
    <property type="entry name" value="GST_C"/>
    <property type="match status" value="1"/>
</dbReference>
<dbReference type="SFLD" id="SFLDG01151">
    <property type="entry name" value="Main.2:_Nu-like"/>
    <property type="match status" value="1"/>
</dbReference>
<dbReference type="SUPFAM" id="SSF52833">
    <property type="entry name" value="Thioredoxin-like"/>
    <property type="match status" value="1"/>
</dbReference>
<evidence type="ECO:0000259" key="3">
    <source>
        <dbReference type="PROSITE" id="PS50404"/>
    </source>
</evidence>
<dbReference type="AlphaFoldDB" id="A0A8T0GMJ6"/>
<evidence type="ECO:0008006" key="7">
    <source>
        <dbReference type="Google" id="ProtNLM"/>
    </source>
</evidence>
<name>A0A8T0GMJ6_CERPU</name>
<accession>A0A8T0GMJ6</accession>
<organism evidence="5 6">
    <name type="scientific">Ceratodon purpureus</name>
    <name type="common">Fire moss</name>
    <name type="synonym">Dicranum purpureum</name>
    <dbReference type="NCBI Taxonomy" id="3225"/>
    <lineage>
        <taxon>Eukaryota</taxon>
        <taxon>Viridiplantae</taxon>
        <taxon>Streptophyta</taxon>
        <taxon>Embryophyta</taxon>
        <taxon>Bryophyta</taxon>
        <taxon>Bryophytina</taxon>
        <taxon>Bryopsida</taxon>
        <taxon>Dicranidae</taxon>
        <taxon>Pseudoditrichales</taxon>
        <taxon>Ditrichaceae</taxon>
        <taxon>Ceratodon</taxon>
    </lineage>
</organism>
<feature type="domain" description="GST N-terminal" evidence="3">
    <location>
        <begin position="66"/>
        <end position="153"/>
    </location>
</feature>
<dbReference type="InterPro" id="IPR004046">
    <property type="entry name" value="GST_C"/>
</dbReference>
<protein>
    <recommendedName>
        <fullName evidence="7">Glutathione S-transferase</fullName>
    </recommendedName>
</protein>
<dbReference type="PROSITE" id="PS50405">
    <property type="entry name" value="GST_CTER"/>
    <property type="match status" value="1"/>
</dbReference>
<dbReference type="SUPFAM" id="SSF47616">
    <property type="entry name" value="GST C-terminal domain-like"/>
    <property type="match status" value="1"/>
</dbReference>
<dbReference type="EMBL" id="CM026431">
    <property type="protein sequence ID" value="KAG0559449.1"/>
    <property type="molecule type" value="Genomic_DNA"/>
</dbReference>
<dbReference type="CDD" id="cd03048">
    <property type="entry name" value="GST_N_Ure2p_like"/>
    <property type="match status" value="1"/>
</dbReference>
<proteinExistence type="inferred from homology"/>
<keyword evidence="6" id="KW-1185">Reference proteome</keyword>
<dbReference type="InterPro" id="IPR010987">
    <property type="entry name" value="Glutathione-S-Trfase_C-like"/>
</dbReference>
<dbReference type="PANTHER" id="PTHR44051:SF8">
    <property type="entry name" value="GLUTATHIONE S-TRANSFERASE GSTA"/>
    <property type="match status" value="1"/>
</dbReference>
<evidence type="ECO:0000256" key="1">
    <source>
        <dbReference type="ARBA" id="ARBA00007409"/>
    </source>
</evidence>
<dbReference type="Pfam" id="PF02798">
    <property type="entry name" value="GST_N"/>
    <property type="match status" value="1"/>
</dbReference>
<evidence type="ECO:0000259" key="4">
    <source>
        <dbReference type="PROSITE" id="PS50405"/>
    </source>
</evidence>
<dbReference type="InterPro" id="IPR040079">
    <property type="entry name" value="Glutathione_S-Trfase"/>
</dbReference>
<dbReference type="InterPro" id="IPR036249">
    <property type="entry name" value="Thioredoxin-like_sf"/>
</dbReference>
<sequence>MAAAGVMRAKCLERVVASNLGNVDAARLGISLSTRGFHQSLPLVSKGYKVNHSSSARRSVIITMASKKIQLYSMATPNGQKVGVALEEMGLEYDPHLINIRENQNYSPEFTKINPNAKIPAIVDPDGPDGHPIAVFESGAILLYLAEKSGKFLSPNPRHRWETIQWVMFQMAGVGPMFGQFAHFYRTAKDKCLDPYPTERYRTEAMRLLAVVEKRLEGREFLIDDGYSIADMSLFPWIRFARALFPEKLELDKFPLVNAWAARCFARPASAKGTEVLSLGLPA</sequence>